<reference evidence="1" key="2">
    <citation type="submission" date="2023-05" db="EMBL/GenBank/DDBJ databases">
        <authorList>
            <consortium name="Lawrence Berkeley National Laboratory"/>
            <person name="Steindorff A."/>
            <person name="Hensen N."/>
            <person name="Bonometti L."/>
            <person name="Westerberg I."/>
            <person name="Brannstrom I.O."/>
            <person name="Guillou S."/>
            <person name="Cros-Aarteil S."/>
            <person name="Calhoun S."/>
            <person name="Haridas S."/>
            <person name="Kuo A."/>
            <person name="Mondo S."/>
            <person name="Pangilinan J."/>
            <person name="Riley R."/>
            <person name="Labutti K."/>
            <person name="Andreopoulos B."/>
            <person name="Lipzen A."/>
            <person name="Chen C."/>
            <person name="Yanf M."/>
            <person name="Daum C."/>
            <person name="Ng V."/>
            <person name="Clum A."/>
            <person name="Ohm R."/>
            <person name="Martin F."/>
            <person name="Silar P."/>
            <person name="Natvig D."/>
            <person name="Lalanne C."/>
            <person name="Gautier V."/>
            <person name="Ament-Velasquez S.L."/>
            <person name="Kruys A."/>
            <person name="Hutchinson M.I."/>
            <person name="Powell A.J."/>
            <person name="Barry K."/>
            <person name="Miller A.N."/>
            <person name="Grigoriev I.V."/>
            <person name="Debuchy R."/>
            <person name="Gladieux P."/>
            <person name="Thoren M.H."/>
            <person name="Johannesson H."/>
        </authorList>
    </citation>
    <scope>NUCLEOTIDE SEQUENCE</scope>
    <source>
        <strain evidence="1">CBS 103.79</strain>
    </source>
</reference>
<reference evidence="1" key="1">
    <citation type="journal article" date="2023" name="Mol. Phylogenet. Evol.">
        <title>Genome-scale phylogeny and comparative genomics of the fungal order Sordariales.</title>
        <authorList>
            <person name="Hensen N."/>
            <person name="Bonometti L."/>
            <person name="Westerberg I."/>
            <person name="Brannstrom I.O."/>
            <person name="Guillou S."/>
            <person name="Cros-Aarteil S."/>
            <person name="Calhoun S."/>
            <person name="Haridas S."/>
            <person name="Kuo A."/>
            <person name="Mondo S."/>
            <person name="Pangilinan J."/>
            <person name="Riley R."/>
            <person name="LaButti K."/>
            <person name="Andreopoulos B."/>
            <person name="Lipzen A."/>
            <person name="Chen C."/>
            <person name="Yan M."/>
            <person name="Daum C."/>
            <person name="Ng V."/>
            <person name="Clum A."/>
            <person name="Steindorff A."/>
            <person name="Ohm R.A."/>
            <person name="Martin F."/>
            <person name="Silar P."/>
            <person name="Natvig D.O."/>
            <person name="Lalanne C."/>
            <person name="Gautier V."/>
            <person name="Ament-Velasquez S.L."/>
            <person name="Kruys A."/>
            <person name="Hutchinson M.I."/>
            <person name="Powell A.J."/>
            <person name="Barry K."/>
            <person name="Miller A.N."/>
            <person name="Grigoriev I.V."/>
            <person name="Debuchy R."/>
            <person name="Gladieux P."/>
            <person name="Hiltunen Thoren M."/>
            <person name="Johannesson H."/>
        </authorList>
    </citation>
    <scope>NUCLEOTIDE SEQUENCE</scope>
    <source>
        <strain evidence="1">CBS 103.79</strain>
    </source>
</reference>
<accession>A0AAN6MJU2</accession>
<name>A0AAN6MJU2_9PEZI</name>
<comment type="caution">
    <text evidence="1">The sequence shown here is derived from an EMBL/GenBank/DDBJ whole genome shotgun (WGS) entry which is preliminary data.</text>
</comment>
<dbReference type="Proteomes" id="UP001303889">
    <property type="component" value="Unassembled WGS sequence"/>
</dbReference>
<dbReference type="EMBL" id="MU855573">
    <property type="protein sequence ID" value="KAK3901526.1"/>
    <property type="molecule type" value="Genomic_DNA"/>
</dbReference>
<organism evidence="1 2">
    <name type="scientific">Staphylotrichum tortipilum</name>
    <dbReference type="NCBI Taxonomy" id="2831512"/>
    <lineage>
        <taxon>Eukaryota</taxon>
        <taxon>Fungi</taxon>
        <taxon>Dikarya</taxon>
        <taxon>Ascomycota</taxon>
        <taxon>Pezizomycotina</taxon>
        <taxon>Sordariomycetes</taxon>
        <taxon>Sordariomycetidae</taxon>
        <taxon>Sordariales</taxon>
        <taxon>Chaetomiaceae</taxon>
        <taxon>Staphylotrichum</taxon>
    </lineage>
</organism>
<evidence type="ECO:0000313" key="2">
    <source>
        <dbReference type="Proteomes" id="UP001303889"/>
    </source>
</evidence>
<gene>
    <name evidence="1" type="ORF">C8A05DRAFT_34799</name>
</gene>
<protein>
    <submittedName>
        <fullName evidence="1">Uncharacterized protein</fullName>
    </submittedName>
</protein>
<keyword evidence="2" id="KW-1185">Reference proteome</keyword>
<proteinExistence type="predicted"/>
<evidence type="ECO:0000313" key="1">
    <source>
        <dbReference type="EMBL" id="KAK3901526.1"/>
    </source>
</evidence>
<dbReference type="AlphaFoldDB" id="A0AAN6MJU2"/>
<sequence>MADPLSVAASVVGLLAAGAKITKVLAIVISKARGAPENCRKVRTQVNDIIGVLSQQQLFVVRTSRASRSRTSLILSHRLSLAA</sequence>